<proteinExistence type="predicted"/>
<evidence type="ECO:0000313" key="1">
    <source>
        <dbReference type="EMBL" id="JAE10055.1"/>
    </source>
</evidence>
<accession>A0A0A9FAJ6</accession>
<protein>
    <submittedName>
        <fullName evidence="1">Uncharacterized protein</fullName>
    </submittedName>
</protein>
<organism evidence="1">
    <name type="scientific">Arundo donax</name>
    <name type="common">Giant reed</name>
    <name type="synonym">Donax arundinaceus</name>
    <dbReference type="NCBI Taxonomy" id="35708"/>
    <lineage>
        <taxon>Eukaryota</taxon>
        <taxon>Viridiplantae</taxon>
        <taxon>Streptophyta</taxon>
        <taxon>Embryophyta</taxon>
        <taxon>Tracheophyta</taxon>
        <taxon>Spermatophyta</taxon>
        <taxon>Magnoliopsida</taxon>
        <taxon>Liliopsida</taxon>
        <taxon>Poales</taxon>
        <taxon>Poaceae</taxon>
        <taxon>PACMAD clade</taxon>
        <taxon>Arundinoideae</taxon>
        <taxon>Arundineae</taxon>
        <taxon>Arundo</taxon>
    </lineage>
</organism>
<reference evidence="1" key="2">
    <citation type="journal article" date="2015" name="Data Brief">
        <title>Shoot transcriptome of the giant reed, Arundo donax.</title>
        <authorList>
            <person name="Barrero R.A."/>
            <person name="Guerrero F.D."/>
            <person name="Moolhuijzen P."/>
            <person name="Goolsby J.A."/>
            <person name="Tidwell J."/>
            <person name="Bellgard S.E."/>
            <person name="Bellgard M.I."/>
        </authorList>
    </citation>
    <scope>NUCLEOTIDE SEQUENCE</scope>
    <source>
        <tissue evidence="1">Shoot tissue taken approximately 20 cm above the soil surface</tissue>
    </source>
</reference>
<dbReference type="EMBL" id="GBRH01187841">
    <property type="protein sequence ID" value="JAE10055.1"/>
    <property type="molecule type" value="Transcribed_RNA"/>
</dbReference>
<name>A0A0A9FAJ6_ARUDO</name>
<dbReference type="AlphaFoldDB" id="A0A0A9FAJ6"/>
<reference evidence="1" key="1">
    <citation type="submission" date="2014-09" db="EMBL/GenBank/DDBJ databases">
        <authorList>
            <person name="Magalhaes I.L.F."/>
            <person name="Oliveira U."/>
            <person name="Santos F.R."/>
            <person name="Vidigal T.H.D.A."/>
            <person name="Brescovit A.D."/>
            <person name="Santos A.J."/>
        </authorList>
    </citation>
    <scope>NUCLEOTIDE SEQUENCE</scope>
    <source>
        <tissue evidence="1">Shoot tissue taken approximately 20 cm above the soil surface</tissue>
    </source>
</reference>
<sequence length="46" mass="5093">MSQGTCIYIQLSSTHIAAQGMCRGHLRYLMNVLATALSQMSAHMEH</sequence>